<dbReference type="EMBL" id="JAPDGR010004915">
    <property type="protein sequence ID" value="KAJ2966867.1"/>
    <property type="molecule type" value="Genomic_DNA"/>
</dbReference>
<protein>
    <submittedName>
        <fullName evidence="1">Uncharacterized protein</fullName>
    </submittedName>
</protein>
<accession>A0ACC1MIM5</accession>
<evidence type="ECO:0000313" key="1">
    <source>
        <dbReference type="EMBL" id="KAJ2966867.1"/>
    </source>
</evidence>
<proteinExistence type="predicted"/>
<dbReference type="Proteomes" id="UP001143856">
    <property type="component" value="Unassembled WGS sequence"/>
</dbReference>
<comment type="caution">
    <text evidence="1">The sequence shown here is derived from an EMBL/GenBank/DDBJ whole genome shotgun (WGS) entry which is preliminary data.</text>
</comment>
<sequence length="78" mass="8870">MAAVTQNSGNTTKRPERLRDTLYADMMKPDEDLSKMADPAERRRIQNRLAQRAYHEGAEERGREVERPDQEVAGNAGI</sequence>
<gene>
    <name evidence="1" type="ORF">NUW58_g10567</name>
</gene>
<keyword evidence="2" id="KW-1185">Reference proteome</keyword>
<name>A0ACC1MIM5_9PEZI</name>
<evidence type="ECO:0000313" key="2">
    <source>
        <dbReference type="Proteomes" id="UP001143856"/>
    </source>
</evidence>
<organism evidence="1 2">
    <name type="scientific">Xylaria curta</name>
    <dbReference type="NCBI Taxonomy" id="42375"/>
    <lineage>
        <taxon>Eukaryota</taxon>
        <taxon>Fungi</taxon>
        <taxon>Dikarya</taxon>
        <taxon>Ascomycota</taxon>
        <taxon>Pezizomycotina</taxon>
        <taxon>Sordariomycetes</taxon>
        <taxon>Xylariomycetidae</taxon>
        <taxon>Xylariales</taxon>
        <taxon>Xylariaceae</taxon>
        <taxon>Xylaria</taxon>
    </lineage>
</organism>
<reference evidence="1" key="1">
    <citation type="submission" date="2022-10" db="EMBL/GenBank/DDBJ databases">
        <title>Genome Sequence of Xylaria curta.</title>
        <authorList>
            <person name="Buettner E."/>
        </authorList>
    </citation>
    <scope>NUCLEOTIDE SEQUENCE</scope>
    <source>
        <strain evidence="1">Babe10</strain>
    </source>
</reference>